<evidence type="ECO:0000313" key="2">
    <source>
        <dbReference type="Proteomes" id="UP001056120"/>
    </source>
</evidence>
<proteinExistence type="predicted"/>
<reference evidence="1 2" key="2">
    <citation type="journal article" date="2022" name="Mol. Ecol. Resour.">
        <title>The genomes of chicory, endive, great burdock and yacon provide insights into Asteraceae paleo-polyploidization history and plant inulin production.</title>
        <authorList>
            <person name="Fan W."/>
            <person name="Wang S."/>
            <person name="Wang H."/>
            <person name="Wang A."/>
            <person name="Jiang F."/>
            <person name="Liu H."/>
            <person name="Zhao H."/>
            <person name="Xu D."/>
            <person name="Zhang Y."/>
        </authorList>
    </citation>
    <scope>NUCLEOTIDE SEQUENCE [LARGE SCALE GENOMIC DNA]</scope>
    <source>
        <strain evidence="2">cv. Yunnan</strain>
        <tissue evidence="1">Leaves</tissue>
    </source>
</reference>
<evidence type="ECO:0000313" key="1">
    <source>
        <dbReference type="EMBL" id="KAI3695270.1"/>
    </source>
</evidence>
<protein>
    <submittedName>
        <fullName evidence="1">Uncharacterized protein</fullName>
    </submittedName>
</protein>
<keyword evidence="2" id="KW-1185">Reference proteome</keyword>
<name>A0ACB8ZC69_9ASTR</name>
<gene>
    <name evidence="1" type="ORF">L1987_78265</name>
</gene>
<accession>A0ACB8ZC69</accession>
<comment type="caution">
    <text evidence="1">The sequence shown here is derived from an EMBL/GenBank/DDBJ whole genome shotgun (WGS) entry which is preliminary data.</text>
</comment>
<reference evidence="2" key="1">
    <citation type="journal article" date="2022" name="Mol. Ecol. Resour.">
        <title>The genomes of chicory, endive, great burdock and yacon provide insights into Asteraceae palaeo-polyploidization history and plant inulin production.</title>
        <authorList>
            <person name="Fan W."/>
            <person name="Wang S."/>
            <person name="Wang H."/>
            <person name="Wang A."/>
            <person name="Jiang F."/>
            <person name="Liu H."/>
            <person name="Zhao H."/>
            <person name="Xu D."/>
            <person name="Zhang Y."/>
        </authorList>
    </citation>
    <scope>NUCLEOTIDE SEQUENCE [LARGE SCALE GENOMIC DNA]</scope>
    <source>
        <strain evidence="2">cv. Yunnan</strain>
    </source>
</reference>
<organism evidence="1 2">
    <name type="scientific">Smallanthus sonchifolius</name>
    <dbReference type="NCBI Taxonomy" id="185202"/>
    <lineage>
        <taxon>Eukaryota</taxon>
        <taxon>Viridiplantae</taxon>
        <taxon>Streptophyta</taxon>
        <taxon>Embryophyta</taxon>
        <taxon>Tracheophyta</taxon>
        <taxon>Spermatophyta</taxon>
        <taxon>Magnoliopsida</taxon>
        <taxon>eudicotyledons</taxon>
        <taxon>Gunneridae</taxon>
        <taxon>Pentapetalae</taxon>
        <taxon>asterids</taxon>
        <taxon>campanulids</taxon>
        <taxon>Asterales</taxon>
        <taxon>Asteraceae</taxon>
        <taxon>Asteroideae</taxon>
        <taxon>Heliantheae alliance</taxon>
        <taxon>Millerieae</taxon>
        <taxon>Smallanthus</taxon>
    </lineage>
</organism>
<sequence>MRETGLYLVFSTIVSVYIFQIQAQVAPAGEDEYSGADDSSKSEPHQVPRILALLSELLDLVGVLRPRKLEHVFPNGNVLQFEDGYLVETVVEGNNQLGVVPYSIRVSLFAVDSVNSNIVRITPPLSQYSRARLIARSFQGYTGHVDGKPNVARFDHPKGVTMDDKGNVYVADTSNLAIRKIGEAGVTTIAGGKSSVAGYRDGPSEDAQFSTDFDVIYVKPTCSLLVVDRGNAALRQISLNQEDCDFHDSSVSSTDLAILIGYLVCILQQGYGSSYFTKVDKVESDTKRPNNEKLTKSHTVETVREEQEAGWPSFGQLILDLSKLALEGFGNVFVPFNPFKNSKKGLTPLKDHLIMPEDEPTLQPALVQKHSTPTPLSETHHIHNPNEKGPEKTKPVKLRSSSSVKDPNKYRVSKREEYAKFDGANGKVNHVWSKTQKERTKHRARDKGGEVAYGEQKNRARDKGGEVAYGEQKPVDLKSVNYDDPKFSYMRNKFGDSFRYN</sequence>
<dbReference type="EMBL" id="CM042043">
    <property type="protein sequence ID" value="KAI3695270.1"/>
    <property type="molecule type" value="Genomic_DNA"/>
</dbReference>
<dbReference type="Proteomes" id="UP001056120">
    <property type="component" value="Linkage Group LG26"/>
</dbReference>